<reference evidence="2 3" key="1">
    <citation type="submission" date="2019-12" db="EMBL/GenBank/DDBJ databases">
        <title>Comparative genomics gives insights into the taxonomy of the Azoarcus-Aromatoleum group and reveals separate origins of nif in the plant-associated Azoarcus and non-plant-associated Aromatoleum sub-groups.</title>
        <authorList>
            <person name="Lafos M."/>
            <person name="Maluk M."/>
            <person name="Batista M."/>
            <person name="Junghare M."/>
            <person name="Carmona M."/>
            <person name="Faoro H."/>
            <person name="Cruz L.M."/>
            <person name="Battistoni F."/>
            <person name="De Souza E."/>
            <person name="Pedrosa F."/>
            <person name="Chen W.-M."/>
            <person name="Poole P.S."/>
            <person name="Dixon R.A."/>
            <person name="James E.K."/>
        </authorList>
    </citation>
    <scope>NUCLEOTIDE SEQUENCE [LARGE SCALE GENOMIC DNA]</scope>
    <source>
        <strain evidence="2 3">22Lin</strain>
    </source>
</reference>
<dbReference type="RefSeq" id="WP_169258379.1">
    <property type="nucleotide sequence ID" value="NZ_WTVQ01000001.1"/>
</dbReference>
<sequence>MATNPEPTDSIDGLPSPSQISRPAGIRSRRRFMGAAAGSVGVFLAVQARSALGQVSCQSPSALVSGNLSHQPVPQVCSGGLSPTDWKLKDTLLLWGSVGVSPPTFTTALEDSLGCNNGHVISDPKSVMSNAGTLVDTILPGAVANTGIWEILAFPSLFSSGELMSHLIAAWLNATLHADYPIRQSHVSDMWTAMQGSGPYCPASLVCSDSSGMGEADIIAYIKNTYSLNSDLIAVCEVNGSSTASQGNTGNTTPKK</sequence>
<evidence type="ECO:0000313" key="3">
    <source>
        <dbReference type="Proteomes" id="UP000648984"/>
    </source>
</evidence>
<protein>
    <submittedName>
        <fullName evidence="2">Uncharacterized protein</fullName>
    </submittedName>
</protein>
<keyword evidence="3" id="KW-1185">Reference proteome</keyword>
<evidence type="ECO:0000256" key="1">
    <source>
        <dbReference type="SAM" id="MobiDB-lite"/>
    </source>
</evidence>
<feature type="region of interest" description="Disordered" evidence="1">
    <location>
        <begin position="1"/>
        <end position="22"/>
    </location>
</feature>
<evidence type="ECO:0000313" key="2">
    <source>
        <dbReference type="EMBL" id="NMG73222.1"/>
    </source>
</evidence>
<name>A0ABX1Q4E2_9RHOO</name>
<comment type="caution">
    <text evidence="2">The sequence shown here is derived from an EMBL/GenBank/DDBJ whole genome shotgun (WGS) entry which is preliminary data.</text>
</comment>
<dbReference type="Proteomes" id="UP000648984">
    <property type="component" value="Unassembled WGS sequence"/>
</dbReference>
<accession>A0ABX1Q4E2</accession>
<proteinExistence type="predicted"/>
<gene>
    <name evidence="2" type="ORF">GPA25_00450</name>
</gene>
<dbReference type="EMBL" id="WTVQ01000001">
    <property type="protein sequence ID" value="NMG73222.1"/>
    <property type="molecule type" value="Genomic_DNA"/>
</dbReference>
<organism evidence="2 3">
    <name type="scientific">Aromatoleum diolicum</name>
    <dbReference type="NCBI Taxonomy" id="75796"/>
    <lineage>
        <taxon>Bacteria</taxon>
        <taxon>Pseudomonadati</taxon>
        <taxon>Pseudomonadota</taxon>
        <taxon>Betaproteobacteria</taxon>
        <taxon>Rhodocyclales</taxon>
        <taxon>Rhodocyclaceae</taxon>
        <taxon>Aromatoleum</taxon>
    </lineage>
</organism>